<comment type="subcellular location">
    <subcellularLocation>
        <location evidence="1">Nucleus</location>
    </subcellularLocation>
</comment>
<evidence type="ECO:0000256" key="5">
    <source>
        <dbReference type="SAM" id="Coils"/>
    </source>
</evidence>
<dbReference type="AlphaFoldDB" id="A0ABD0YL14"/>
<dbReference type="PANTHER" id="PTHR23405:SF5">
    <property type="entry name" value="THO COMPLEX SUBUNIT 7 HOMOLOG"/>
    <property type="match status" value="1"/>
</dbReference>
<evidence type="ECO:0000313" key="7">
    <source>
        <dbReference type="Proteomes" id="UP001558652"/>
    </source>
</evidence>
<keyword evidence="4" id="KW-0539">Nucleus</keyword>
<feature type="non-terminal residue" evidence="6">
    <location>
        <position position="1"/>
    </location>
</feature>
<dbReference type="GO" id="GO:0005634">
    <property type="term" value="C:nucleus"/>
    <property type="evidence" value="ECO:0007669"/>
    <property type="project" value="UniProtKB-SubCell"/>
</dbReference>
<evidence type="ECO:0000256" key="3">
    <source>
        <dbReference type="ARBA" id="ARBA00023054"/>
    </source>
</evidence>
<comment type="caution">
    <text evidence="6">The sequence shown here is derived from an EMBL/GenBank/DDBJ whole genome shotgun (WGS) entry which is preliminary data.</text>
</comment>
<evidence type="ECO:0000256" key="2">
    <source>
        <dbReference type="ARBA" id="ARBA00006482"/>
    </source>
</evidence>
<dbReference type="Proteomes" id="UP001558652">
    <property type="component" value="Unassembled WGS sequence"/>
</dbReference>
<dbReference type="InterPro" id="IPR008501">
    <property type="entry name" value="THOC7/Mft1"/>
</dbReference>
<organism evidence="6 7">
    <name type="scientific">Ranatra chinensis</name>
    <dbReference type="NCBI Taxonomy" id="642074"/>
    <lineage>
        <taxon>Eukaryota</taxon>
        <taxon>Metazoa</taxon>
        <taxon>Ecdysozoa</taxon>
        <taxon>Arthropoda</taxon>
        <taxon>Hexapoda</taxon>
        <taxon>Insecta</taxon>
        <taxon>Pterygota</taxon>
        <taxon>Neoptera</taxon>
        <taxon>Paraneoptera</taxon>
        <taxon>Hemiptera</taxon>
        <taxon>Heteroptera</taxon>
        <taxon>Panheteroptera</taxon>
        <taxon>Nepomorpha</taxon>
        <taxon>Nepidae</taxon>
        <taxon>Ranatrinae</taxon>
        <taxon>Ranatra</taxon>
    </lineage>
</organism>
<evidence type="ECO:0000256" key="4">
    <source>
        <dbReference type="ARBA" id="ARBA00023242"/>
    </source>
</evidence>
<sequence>SEDLIKKRLLFDGDGTGDDRRINVLFKKFSKWCTSDDSTANSKTTKEQILSLVGQCEYAFAKSRIVDAMSSFELKNYENLSKQITKNIENAKEEIIVTKKEFKEAKIVKKNRLEYEVLAKVIKDQPDRKETNLKLVNLQKELQSLEEQRGQLEAKFDMRRKQFHVLVSSLQQLQSFLNEADQNTVNITDVSLEPFDDDD</sequence>
<accession>A0ABD0YL14</accession>
<name>A0ABD0YL14_9HEMI</name>
<dbReference type="EMBL" id="JBFDAA010000006">
    <property type="protein sequence ID" value="KAL1131239.1"/>
    <property type="molecule type" value="Genomic_DNA"/>
</dbReference>
<reference evidence="6 7" key="1">
    <citation type="submission" date="2024-07" db="EMBL/GenBank/DDBJ databases">
        <title>Chromosome-level genome assembly of the water stick insect Ranatra chinensis (Heteroptera: Nepidae).</title>
        <authorList>
            <person name="Liu X."/>
        </authorList>
    </citation>
    <scope>NUCLEOTIDE SEQUENCE [LARGE SCALE GENOMIC DNA]</scope>
    <source>
        <strain evidence="6">Cailab_2021Rc</strain>
        <tissue evidence="6">Muscle</tissue>
    </source>
</reference>
<evidence type="ECO:0008006" key="8">
    <source>
        <dbReference type="Google" id="ProtNLM"/>
    </source>
</evidence>
<evidence type="ECO:0000256" key="1">
    <source>
        <dbReference type="ARBA" id="ARBA00004123"/>
    </source>
</evidence>
<keyword evidence="7" id="KW-1185">Reference proteome</keyword>
<evidence type="ECO:0000313" key="6">
    <source>
        <dbReference type="EMBL" id="KAL1131239.1"/>
    </source>
</evidence>
<dbReference type="PANTHER" id="PTHR23405">
    <property type="entry name" value="MAINTENANCE OF KILLER 16 MAK16 PROTEIN-RELATED"/>
    <property type="match status" value="1"/>
</dbReference>
<proteinExistence type="inferred from homology"/>
<dbReference type="Pfam" id="PF05615">
    <property type="entry name" value="THOC7"/>
    <property type="match status" value="1"/>
</dbReference>
<gene>
    <name evidence="6" type="ORF">AAG570_010857</name>
</gene>
<keyword evidence="3 5" id="KW-0175">Coiled coil</keyword>
<comment type="similarity">
    <text evidence="2">Belongs to the THOC7 family.</text>
</comment>
<protein>
    <recommendedName>
        <fullName evidence="8">THO complex subunit 7 homolog</fullName>
    </recommendedName>
</protein>
<feature type="coiled-coil region" evidence="5">
    <location>
        <begin position="74"/>
        <end position="162"/>
    </location>
</feature>